<comment type="caution">
    <text evidence="1">The sequence shown here is derived from an EMBL/GenBank/DDBJ whole genome shotgun (WGS) entry which is preliminary data.</text>
</comment>
<protein>
    <submittedName>
        <fullName evidence="1">ATPase</fullName>
    </submittedName>
</protein>
<dbReference type="PANTHER" id="PTHR38605">
    <property type="entry name" value="ATPASE-RELATED"/>
    <property type="match status" value="1"/>
</dbReference>
<gene>
    <name evidence="1" type="primary">ycjX</name>
    <name evidence="1" type="ORF">GCM10009332_10990</name>
</gene>
<dbReference type="EMBL" id="BMPZ01000002">
    <property type="protein sequence ID" value="GGI75313.1"/>
    <property type="molecule type" value="Genomic_DNA"/>
</dbReference>
<dbReference type="AlphaFoldDB" id="A0A917JNG1"/>
<dbReference type="InterPro" id="IPR007413">
    <property type="entry name" value="YcjX-like"/>
</dbReference>
<organism evidence="1 2">
    <name type="scientific">Shewanella gelidii</name>
    <dbReference type="NCBI Taxonomy" id="1642821"/>
    <lineage>
        <taxon>Bacteria</taxon>
        <taxon>Pseudomonadati</taxon>
        <taxon>Pseudomonadota</taxon>
        <taxon>Gammaproteobacteria</taxon>
        <taxon>Alteromonadales</taxon>
        <taxon>Shewanellaceae</taxon>
        <taxon>Shewanella</taxon>
    </lineage>
</organism>
<keyword evidence="2" id="KW-1185">Reference proteome</keyword>
<dbReference type="PIRSF" id="PIRSF019381">
    <property type="entry name" value="YcjX"/>
    <property type="match status" value="1"/>
</dbReference>
<evidence type="ECO:0000313" key="2">
    <source>
        <dbReference type="Proteomes" id="UP000613743"/>
    </source>
</evidence>
<dbReference type="Pfam" id="PF04317">
    <property type="entry name" value="DUF463"/>
    <property type="match status" value="1"/>
</dbReference>
<name>A0A917JNG1_9GAMM</name>
<sequence length="479" mass="54803">MSIFERSFNKITEKTLDLASRSADRHLRLAVTGLAGAGKTAFITGLVNQLLASGTCSNQSSLPLWQVNREGRLLGVKSSMQPDLDIATFDYPSAMACFSQEPTQWPASTRTITELRLAIKYRPEKGLLAKLSDTATLYLDIVDYPGEWLLDLPMLKLDYCQWSISQSKRQQAFQQSPLFADFENQFKLLDLEAPAQDKQLKLIAGCYRSLLIDLVQNQGYYLAQPGRMLLPGEYEDTPLLTFFPLLNLTEEQVERYERLDSESNYKILKRRYQEYVSQVVKPFYRNHFASFDRQLVLVDCFSALNKGRSQFEDMTHALNGIVESFQFGQSSLLRRLFSPRVDKLLFAASKVDHITRDQQGNTLSLLSDMLSHCQHFASFEGCEVETMAISAIKSTQHGMVKKDEQSFEVVRGLSLEQRKAVTLYPGEVPRKLPDSKFWQKQGFEFVSFAPPFVPLNRREPFEHIRLDHLLQFLLGDKLE</sequence>
<proteinExistence type="predicted"/>
<reference evidence="1" key="1">
    <citation type="journal article" date="2014" name="Int. J. Syst. Evol. Microbiol.">
        <title>Complete genome sequence of Corynebacterium casei LMG S-19264T (=DSM 44701T), isolated from a smear-ripened cheese.</title>
        <authorList>
            <consortium name="US DOE Joint Genome Institute (JGI-PGF)"/>
            <person name="Walter F."/>
            <person name="Albersmeier A."/>
            <person name="Kalinowski J."/>
            <person name="Ruckert C."/>
        </authorList>
    </citation>
    <scope>NUCLEOTIDE SEQUENCE</scope>
    <source>
        <strain evidence="1">JCM 30804</strain>
    </source>
</reference>
<dbReference type="Proteomes" id="UP000613743">
    <property type="component" value="Unassembled WGS sequence"/>
</dbReference>
<dbReference type="RefSeq" id="WP_188918680.1">
    <property type="nucleotide sequence ID" value="NZ_BMPZ01000002.1"/>
</dbReference>
<accession>A0A917JNG1</accession>
<evidence type="ECO:0000313" key="1">
    <source>
        <dbReference type="EMBL" id="GGI75313.1"/>
    </source>
</evidence>
<reference evidence="1" key="2">
    <citation type="submission" date="2020-09" db="EMBL/GenBank/DDBJ databases">
        <authorList>
            <person name="Sun Q."/>
            <person name="Ohkuma M."/>
        </authorList>
    </citation>
    <scope>NUCLEOTIDE SEQUENCE</scope>
    <source>
        <strain evidence="1">JCM 30804</strain>
    </source>
</reference>
<dbReference type="PANTHER" id="PTHR38605:SF1">
    <property type="entry name" value="ATPASE"/>
    <property type="match status" value="1"/>
</dbReference>